<protein>
    <recommendedName>
        <fullName evidence="7">Cullin family profile domain-containing protein</fullName>
    </recommendedName>
</protein>
<dbReference type="Gene3D" id="3.30.230.130">
    <property type="entry name" value="Cullin, Chain C, Domain 2"/>
    <property type="match status" value="1"/>
</dbReference>
<dbReference type="InterPro" id="IPR059120">
    <property type="entry name" value="Cullin-like_AB"/>
</dbReference>
<gene>
    <name evidence="8" type="ORF">P8C59_006961</name>
</gene>
<dbReference type="SMART" id="SM00182">
    <property type="entry name" value="CULLIN"/>
    <property type="match status" value="1"/>
</dbReference>
<dbReference type="InterPro" id="IPR001373">
    <property type="entry name" value="Cullin_N"/>
</dbReference>
<dbReference type="GO" id="GO:0031625">
    <property type="term" value="F:ubiquitin protein ligase binding"/>
    <property type="evidence" value="ECO:0007669"/>
    <property type="project" value="InterPro"/>
</dbReference>
<feature type="domain" description="Cullin family profile" evidence="7">
    <location>
        <begin position="453"/>
        <end position="712"/>
    </location>
</feature>
<dbReference type="FunFam" id="1.20.1310.10:FF:000001">
    <property type="entry name" value="Cullin 3"/>
    <property type="match status" value="1"/>
</dbReference>
<name>A0AAD9I8P8_9PEZI</name>
<dbReference type="InterPro" id="IPR016159">
    <property type="entry name" value="Cullin_repeat-like_dom_sf"/>
</dbReference>
<proteinExistence type="inferred from homology"/>
<dbReference type="InterPro" id="IPR036390">
    <property type="entry name" value="WH_DNA-bd_sf"/>
</dbReference>
<dbReference type="SUPFAM" id="SSF46785">
    <property type="entry name" value="Winged helix' DNA-binding domain"/>
    <property type="match status" value="1"/>
</dbReference>
<dbReference type="Pfam" id="PF26557">
    <property type="entry name" value="Cullin_AB"/>
    <property type="match status" value="1"/>
</dbReference>
<evidence type="ECO:0000256" key="1">
    <source>
        <dbReference type="ARBA" id="ARBA00006019"/>
    </source>
</evidence>
<dbReference type="Pfam" id="PF00888">
    <property type="entry name" value="Cullin"/>
    <property type="match status" value="1"/>
</dbReference>
<dbReference type="FunFam" id="1.20.1310.10:FF:000061">
    <property type="entry name" value="Related to cullulin 3"/>
    <property type="match status" value="1"/>
</dbReference>
<dbReference type="InterPro" id="IPR036317">
    <property type="entry name" value="Cullin_homology_sf"/>
</dbReference>
<organism evidence="8 9">
    <name type="scientific">Phyllachora maydis</name>
    <dbReference type="NCBI Taxonomy" id="1825666"/>
    <lineage>
        <taxon>Eukaryota</taxon>
        <taxon>Fungi</taxon>
        <taxon>Dikarya</taxon>
        <taxon>Ascomycota</taxon>
        <taxon>Pezizomycotina</taxon>
        <taxon>Sordariomycetes</taxon>
        <taxon>Sordariomycetidae</taxon>
        <taxon>Phyllachorales</taxon>
        <taxon>Phyllachoraceae</taxon>
        <taxon>Phyllachora</taxon>
    </lineage>
</organism>
<evidence type="ECO:0000313" key="9">
    <source>
        <dbReference type="Proteomes" id="UP001217918"/>
    </source>
</evidence>
<dbReference type="EMBL" id="JAQQPM010000006">
    <property type="protein sequence ID" value="KAK2072620.1"/>
    <property type="molecule type" value="Genomic_DNA"/>
</dbReference>
<dbReference type="Proteomes" id="UP001217918">
    <property type="component" value="Unassembled WGS sequence"/>
</dbReference>
<keyword evidence="9" id="KW-1185">Reference proteome</keyword>
<evidence type="ECO:0000256" key="6">
    <source>
        <dbReference type="SAM" id="MobiDB-lite"/>
    </source>
</evidence>
<dbReference type="InterPro" id="IPR019559">
    <property type="entry name" value="Cullin_neddylation_domain"/>
</dbReference>
<evidence type="ECO:0000259" key="7">
    <source>
        <dbReference type="PROSITE" id="PS50069"/>
    </source>
</evidence>
<dbReference type="AlphaFoldDB" id="A0AAD9I8P8"/>
<evidence type="ECO:0000256" key="2">
    <source>
        <dbReference type="ARBA" id="ARBA00022499"/>
    </source>
</evidence>
<evidence type="ECO:0000256" key="5">
    <source>
        <dbReference type="RuleBase" id="RU003829"/>
    </source>
</evidence>
<accession>A0AAD9I8P8</accession>
<feature type="compositionally biased region" description="Basic residues" evidence="6">
    <location>
        <begin position="1"/>
        <end position="11"/>
    </location>
</feature>
<dbReference type="Pfam" id="PF10557">
    <property type="entry name" value="Cullin_Nedd8"/>
    <property type="match status" value="1"/>
</dbReference>
<dbReference type="FunFam" id="1.20.1310.10:FF:000036">
    <property type="entry name" value="SCF ubiquitin ligase subunit CulC, putative"/>
    <property type="match status" value="1"/>
</dbReference>
<dbReference type="Gene3D" id="1.20.1310.10">
    <property type="entry name" value="Cullin Repeats"/>
    <property type="match status" value="4"/>
</dbReference>
<dbReference type="InterPro" id="IPR016158">
    <property type="entry name" value="Cullin_homology"/>
</dbReference>
<dbReference type="InterPro" id="IPR036388">
    <property type="entry name" value="WH-like_DNA-bd_sf"/>
</dbReference>
<evidence type="ECO:0000256" key="4">
    <source>
        <dbReference type="PROSITE-ProRule" id="PRU00330"/>
    </source>
</evidence>
<dbReference type="PANTHER" id="PTHR11932">
    <property type="entry name" value="CULLIN"/>
    <property type="match status" value="1"/>
</dbReference>
<dbReference type="InterPro" id="IPR045093">
    <property type="entry name" value="Cullin"/>
</dbReference>
<feature type="region of interest" description="Disordered" evidence="6">
    <location>
        <begin position="1"/>
        <end position="21"/>
    </location>
</feature>
<reference evidence="8" key="1">
    <citation type="journal article" date="2023" name="Mol. Plant Microbe Interact.">
        <title>Elucidating the Obligate Nature and Biological Capacity of an Invasive Fungal Corn Pathogen.</title>
        <authorList>
            <person name="MacCready J.S."/>
            <person name="Roggenkamp E.M."/>
            <person name="Gdanetz K."/>
            <person name="Chilvers M.I."/>
        </authorList>
    </citation>
    <scope>NUCLEOTIDE SEQUENCE</scope>
    <source>
        <strain evidence="8">PM02</strain>
    </source>
</reference>
<dbReference type="FunFam" id="1.10.10.10:FF:000014">
    <property type="entry name" value="Cullin 1"/>
    <property type="match status" value="1"/>
</dbReference>
<dbReference type="Gene3D" id="1.10.10.10">
    <property type="entry name" value="Winged helix-like DNA-binding domain superfamily/Winged helix DNA-binding domain"/>
    <property type="match status" value="1"/>
</dbReference>
<keyword evidence="3" id="KW-0832">Ubl conjugation</keyword>
<dbReference type="FunFam" id="1.20.1310.10:FF:000002">
    <property type="entry name" value="cullin-3 isoform X1"/>
    <property type="match status" value="1"/>
</dbReference>
<evidence type="ECO:0000256" key="3">
    <source>
        <dbReference type="ARBA" id="ARBA00022843"/>
    </source>
</evidence>
<comment type="caution">
    <text evidence="8">The sequence shown here is derived from an EMBL/GenBank/DDBJ whole genome shotgun (WGS) entry which is preliminary data.</text>
</comment>
<comment type="similarity">
    <text evidence="1 4 5">Belongs to the cullin family.</text>
</comment>
<dbReference type="SMART" id="SM00884">
    <property type="entry name" value="Cullin_Nedd8"/>
    <property type="match status" value="1"/>
</dbReference>
<sequence>MTTRGKIRPIKKNGGLRGPRDEDEFEPCWDMLRRAMVDIHQKNAGSLSFEQLYRASYKIVLRKKGEKLYDRVREFEETWFRENVMGNIVSMINMNLISIALRRRPESSVTEQRGVGEKFLRGIRDSWDDHNMSMNMITDIMMYLDRAWTTETCKPGIFAATIGLFRDHVLRCSVSSTLGPEVAELEREFQVFDIISKVILDLINMERDGDVIDRNLVHCIIVMLEHLYETDEEVENQRLYLTVFEPLFISASQHFYREECQKLLRNTDAGSWLRHTQRRLQEEHDRCGTTLSLFTTEKIAKVVEQELIREHLDEFLAMEGSGLRTMIDNDRVDDLAILYSLILRVDTTKAALKQGLQTRVRELGDEIEKVLRETDFSTADAEAEEAVAGDGAEKAKPRPAAAQQTQAAIKWVDDVLALKQKFDNLLRTSFDEDLVLQSAITRSFSDFINAFDRSSEYVSLYIDDNLKRGIKGKSESEVDKILERAIVLVRYLSDRDMFERYYQKHLARRLLHGKSESQDVEKEMISRMKQEAGNHFTTKFEGMFKDMELSRDLTKNYREHIRNLGDADTTKLTELNISVLTTNNWPPEVMGRGQQHDEAKVQCIYPPEIKRLQDSFFSYYLKDRSGRILTWVGSAGTADIKCLFPKIPGKESGPLSRSRRYELTVTTYGMMVLLLFNDDASAAPAKGLLFDEIQERTGIPVPELTRTLLSLSAAPKSRVLLKDPPTRSVRPGDRFAFNAAFASKTIKIKAPTVNPVSKVEGDEDRRETERKNDQTRAYVVDAAIVRIMKSRKRLGHNDLMAQVIDLLVGRFKPEVALIKKRIEDLLAREYLERLDGDPTVYGYLA</sequence>
<dbReference type="PROSITE" id="PS50069">
    <property type="entry name" value="CULLIN_2"/>
    <property type="match status" value="1"/>
</dbReference>
<keyword evidence="2" id="KW-1017">Isopeptide bond</keyword>
<evidence type="ECO:0000313" key="8">
    <source>
        <dbReference type="EMBL" id="KAK2072620.1"/>
    </source>
</evidence>
<dbReference type="SUPFAM" id="SSF74788">
    <property type="entry name" value="Cullin repeat-like"/>
    <property type="match status" value="1"/>
</dbReference>
<dbReference type="GO" id="GO:0006511">
    <property type="term" value="P:ubiquitin-dependent protein catabolic process"/>
    <property type="evidence" value="ECO:0007669"/>
    <property type="project" value="InterPro"/>
</dbReference>
<dbReference type="SUPFAM" id="SSF75632">
    <property type="entry name" value="Cullin homology domain"/>
    <property type="match status" value="1"/>
</dbReference>